<keyword evidence="2" id="KW-1133">Transmembrane helix</keyword>
<dbReference type="Proteomes" id="UP001442494">
    <property type="component" value="Unassembled WGS sequence"/>
</dbReference>
<protein>
    <submittedName>
        <fullName evidence="3">Uncharacterized protein</fullName>
    </submittedName>
</protein>
<gene>
    <name evidence="3" type="ORF">NDI37_05390</name>
</gene>
<keyword evidence="2" id="KW-0472">Membrane</keyword>
<organism evidence="3 4">
    <name type="scientific">Funiculus sociatus GB2-A5</name>
    <dbReference type="NCBI Taxonomy" id="2933946"/>
    <lineage>
        <taxon>Bacteria</taxon>
        <taxon>Bacillati</taxon>
        <taxon>Cyanobacteriota</taxon>
        <taxon>Cyanophyceae</taxon>
        <taxon>Coleofasciculales</taxon>
        <taxon>Coleofasciculaceae</taxon>
        <taxon>Funiculus</taxon>
    </lineage>
</organism>
<sequence length="296" mass="32746">MVDPMDDIAKQARQGSVAAIIQILNEKLAESGIRTRAMFVDGVLQLLCEAATPQQLEQSTLVQRIRQILESIAPHNIRRVNINSRIVREQQLLWLEEISRDPDAQLLWSEEIILAKPNILRRLGEDLKDRKPAKNKAPLPQPSSRSGREKRQFWRGIVGGASLSLFLVLVGWAIYDWLGPFTIARVPTGSPNSPAQPTTPPATSSTPFSAATSTPVSASSDPFAEAVRIAEQTAGAGKDAQTSAQWLDLAARWQRASDLMAAVPQTDPRYPTAQNRVTAYRQKSEIAQREAQKRRS</sequence>
<dbReference type="RefSeq" id="WP_190417586.1">
    <property type="nucleotide sequence ID" value="NZ_JAMPKK010000008.1"/>
</dbReference>
<feature type="region of interest" description="Disordered" evidence="1">
    <location>
        <begin position="264"/>
        <end position="296"/>
    </location>
</feature>
<feature type="compositionally biased region" description="Low complexity" evidence="1">
    <location>
        <begin position="190"/>
        <end position="220"/>
    </location>
</feature>
<feature type="compositionally biased region" description="Basic and acidic residues" evidence="1">
    <location>
        <begin position="282"/>
        <end position="296"/>
    </location>
</feature>
<dbReference type="EMBL" id="JAMPKK010000008">
    <property type="protein sequence ID" value="MEP0863899.1"/>
    <property type="molecule type" value="Genomic_DNA"/>
</dbReference>
<keyword evidence="2" id="KW-0812">Transmembrane</keyword>
<keyword evidence="4" id="KW-1185">Reference proteome</keyword>
<accession>A0ABV0JKD5</accession>
<comment type="caution">
    <text evidence="3">The sequence shown here is derived from an EMBL/GenBank/DDBJ whole genome shotgun (WGS) entry which is preliminary data.</text>
</comment>
<feature type="transmembrane region" description="Helical" evidence="2">
    <location>
        <begin position="153"/>
        <end position="175"/>
    </location>
</feature>
<feature type="region of interest" description="Disordered" evidence="1">
    <location>
        <begin position="126"/>
        <end position="150"/>
    </location>
</feature>
<feature type="region of interest" description="Disordered" evidence="1">
    <location>
        <begin position="189"/>
        <end position="220"/>
    </location>
</feature>
<evidence type="ECO:0000313" key="3">
    <source>
        <dbReference type="EMBL" id="MEP0863899.1"/>
    </source>
</evidence>
<evidence type="ECO:0000256" key="1">
    <source>
        <dbReference type="SAM" id="MobiDB-lite"/>
    </source>
</evidence>
<proteinExistence type="predicted"/>
<reference evidence="3 4" key="1">
    <citation type="submission" date="2022-04" db="EMBL/GenBank/DDBJ databases">
        <title>Positive selection, recombination, and allopatry shape intraspecific diversity of widespread and dominant cyanobacteria.</title>
        <authorList>
            <person name="Wei J."/>
            <person name="Shu W."/>
            <person name="Hu C."/>
        </authorList>
    </citation>
    <scope>NUCLEOTIDE SEQUENCE [LARGE SCALE GENOMIC DNA]</scope>
    <source>
        <strain evidence="3 4">GB2-A5</strain>
    </source>
</reference>
<name>A0ABV0JKD5_9CYAN</name>
<evidence type="ECO:0000256" key="2">
    <source>
        <dbReference type="SAM" id="Phobius"/>
    </source>
</evidence>
<evidence type="ECO:0000313" key="4">
    <source>
        <dbReference type="Proteomes" id="UP001442494"/>
    </source>
</evidence>